<feature type="domain" description="2Fe-2S ferredoxin-type" evidence="10">
    <location>
        <begin position="279"/>
        <end position="363"/>
    </location>
</feature>
<protein>
    <submittedName>
        <fullName evidence="12">2Fe-2S iron-sulfur cluster-binding protein</fullName>
    </submittedName>
</protein>
<dbReference type="Pfam" id="PF00111">
    <property type="entry name" value="Fer2"/>
    <property type="match status" value="1"/>
</dbReference>
<evidence type="ECO:0000259" key="11">
    <source>
        <dbReference type="PROSITE" id="PS51384"/>
    </source>
</evidence>
<gene>
    <name evidence="12" type="ORF">ACEG43_16465</name>
</gene>
<dbReference type="InterPro" id="IPR039261">
    <property type="entry name" value="FNR_nucleotide-bd"/>
</dbReference>
<dbReference type="Gene3D" id="3.40.50.80">
    <property type="entry name" value="Nucleotide-binding domain of ferredoxin-NADP reductase (FNR) module"/>
    <property type="match status" value="1"/>
</dbReference>
<sequence>MKQPDSVLPSARDEILRTSGDGPTEQLLLCTGVESTTHDVKTFTFEPADPPGPRPLRHAPGQYLTFAFEIGGAEFHRCYTIASPPTRPHTASITVKRVPGGTVSNWLHDHLTPGTALRSRGPLGEFSMHSHPADKYLFLSAGSGITPAMSMTRTLYDLADPADVIFVNSARSPEDIIFRRELERITATSKNIRVTHICEAEAPAEHWDGHRGRLTLDVLRQIAPDFRDREVFTCGPPPYMDAVRRMLTDAGFPMEHHHQETFEAPPPTDTPPAADTPTFAVELTRSGLTIECDAATPLLEAASRSGITLPSSCGQGMCGSCMATLVKGAVEMQHNGGISPRDRAQNKILLCCSTPLEDLAVDA</sequence>
<dbReference type="CDD" id="cd00207">
    <property type="entry name" value="fer2"/>
    <property type="match status" value="1"/>
</dbReference>
<evidence type="ECO:0000313" key="13">
    <source>
        <dbReference type="Proteomes" id="UP001571476"/>
    </source>
</evidence>
<evidence type="ECO:0000256" key="5">
    <source>
        <dbReference type="ARBA" id="ARBA00022827"/>
    </source>
</evidence>
<feature type="domain" description="FAD-binding FR-type" evidence="11">
    <location>
        <begin position="23"/>
        <end position="129"/>
    </location>
</feature>
<keyword evidence="4" id="KW-0479">Metal-binding</keyword>
<dbReference type="CDD" id="cd06215">
    <property type="entry name" value="FNR_iron_sulfur_binding_1"/>
    <property type="match status" value="1"/>
</dbReference>
<keyword evidence="6" id="KW-0560">Oxidoreductase</keyword>
<accession>A0ABV4SH28</accession>
<dbReference type="PROSITE" id="PS00197">
    <property type="entry name" value="2FE2S_FER_1"/>
    <property type="match status" value="1"/>
</dbReference>
<dbReference type="InterPro" id="IPR008333">
    <property type="entry name" value="Cbr1-like_FAD-bd_dom"/>
</dbReference>
<comment type="caution">
    <text evidence="12">The sequence shown here is derived from an EMBL/GenBank/DDBJ whole genome shotgun (WGS) entry which is preliminary data.</text>
</comment>
<dbReference type="PROSITE" id="PS51384">
    <property type="entry name" value="FAD_FR"/>
    <property type="match status" value="1"/>
</dbReference>
<evidence type="ECO:0000256" key="6">
    <source>
        <dbReference type="ARBA" id="ARBA00023002"/>
    </source>
</evidence>
<dbReference type="Pfam" id="PF00970">
    <property type="entry name" value="FAD_binding_6"/>
    <property type="match status" value="1"/>
</dbReference>
<evidence type="ECO:0000256" key="4">
    <source>
        <dbReference type="ARBA" id="ARBA00022723"/>
    </source>
</evidence>
<dbReference type="PANTHER" id="PTHR47354">
    <property type="entry name" value="NADH OXIDOREDUCTASE HCR"/>
    <property type="match status" value="1"/>
</dbReference>
<dbReference type="PROSITE" id="PS51085">
    <property type="entry name" value="2FE2S_FER_2"/>
    <property type="match status" value="1"/>
</dbReference>
<dbReference type="InterPro" id="IPR012675">
    <property type="entry name" value="Beta-grasp_dom_sf"/>
</dbReference>
<dbReference type="PANTHER" id="PTHR47354:SF6">
    <property type="entry name" value="NADH OXIDOREDUCTASE HCR"/>
    <property type="match status" value="1"/>
</dbReference>
<dbReference type="SUPFAM" id="SSF63380">
    <property type="entry name" value="Riboflavin synthase domain-like"/>
    <property type="match status" value="1"/>
</dbReference>
<keyword evidence="13" id="KW-1185">Reference proteome</keyword>
<name>A0ABV4SH28_9ACTN</name>
<evidence type="ECO:0000256" key="2">
    <source>
        <dbReference type="ARBA" id="ARBA00022630"/>
    </source>
</evidence>
<organism evidence="12 13">
    <name type="scientific">Streptomyces aureus</name>
    <dbReference type="NCBI Taxonomy" id="193461"/>
    <lineage>
        <taxon>Bacteria</taxon>
        <taxon>Bacillati</taxon>
        <taxon>Actinomycetota</taxon>
        <taxon>Actinomycetes</taxon>
        <taxon>Kitasatosporales</taxon>
        <taxon>Streptomycetaceae</taxon>
        <taxon>Streptomyces</taxon>
    </lineage>
</organism>
<proteinExistence type="predicted"/>
<comment type="cofactor">
    <cofactor evidence="1">
        <name>FAD</name>
        <dbReference type="ChEBI" id="CHEBI:57692"/>
    </cofactor>
</comment>
<dbReference type="RefSeq" id="WP_372563291.1">
    <property type="nucleotide sequence ID" value="NZ_JBGOSP010000007.1"/>
</dbReference>
<dbReference type="EMBL" id="JBGOSP010000007">
    <property type="protein sequence ID" value="MFA3837747.1"/>
    <property type="molecule type" value="Genomic_DNA"/>
</dbReference>
<dbReference type="InterPro" id="IPR006058">
    <property type="entry name" value="2Fe2S_fd_BS"/>
</dbReference>
<dbReference type="Pfam" id="PF00175">
    <property type="entry name" value="NAD_binding_1"/>
    <property type="match status" value="1"/>
</dbReference>
<dbReference type="Gene3D" id="2.40.30.10">
    <property type="entry name" value="Translation factors"/>
    <property type="match status" value="1"/>
</dbReference>
<keyword evidence="3" id="KW-0001">2Fe-2S</keyword>
<keyword evidence="5" id="KW-0274">FAD</keyword>
<feature type="region of interest" description="Disordered" evidence="9">
    <location>
        <begin position="1"/>
        <end position="23"/>
    </location>
</feature>
<keyword evidence="8" id="KW-0411">Iron-sulfur</keyword>
<dbReference type="InterPro" id="IPR001433">
    <property type="entry name" value="OxRdtase_FAD/NAD-bd"/>
</dbReference>
<evidence type="ECO:0000256" key="9">
    <source>
        <dbReference type="SAM" id="MobiDB-lite"/>
    </source>
</evidence>
<evidence type="ECO:0000256" key="1">
    <source>
        <dbReference type="ARBA" id="ARBA00001974"/>
    </source>
</evidence>
<keyword evidence="2" id="KW-0285">Flavoprotein</keyword>
<dbReference type="InterPro" id="IPR050415">
    <property type="entry name" value="MRET"/>
</dbReference>
<dbReference type="Proteomes" id="UP001571476">
    <property type="component" value="Unassembled WGS sequence"/>
</dbReference>
<dbReference type="InterPro" id="IPR017927">
    <property type="entry name" value="FAD-bd_FR_type"/>
</dbReference>
<dbReference type="PRINTS" id="PR00410">
    <property type="entry name" value="PHEHYDRXLASE"/>
</dbReference>
<evidence type="ECO:0000256" key="3">
    <source>
        <dbReference type="ARBA" id="ARBA00022714"/>
    </source>
</evidence>
<dbReference type="SUPFAM" id="SSF54292">
    <property type="entry name" value="2Fe-2S ferredoxin-like"/>
    <property type="match status" value="1"/>
</dbReference>
<dbReference type="InterPro" id="IPR036010">
    <property type="entry name" value="2Fe-2S_ferredoxin-like_sf"/>
</dbReference>
<dbReference type="InterPro" id="IPR001041">
    <property type="entry name" value="2Fe-2S_ferredoxin-type"/>
</dbReference>
<reference evidence="12 13" key="1">
    <citation type="submission" date="2024-08" db="EMBL/GenBank/DDBJ databases">
        <title>Genome sequence of Streptomyces aureus CACIA-1.46HGO.</title>
        <authorList>
            <person name="Evangelista-Martinez Z."/>
        </authorList>
    </citation>
    <scope>NUCLEOTIDE SEQUENCE [LARGE SCALE GENOMIC DNA]</scope>
    <source>
        <strain evidence="12 13">CACIA-1.46HGO</strain>
    </source>
</reference>
<evidence type="ECO:0000259" key="10">
    <source>
        <dbReference type="PROSITE" id="PS51085"/>
    </source>
</evidence>
<dbReference type="SUPFAM" id="SSF52343">
    <property type="entry name" value="Ferredoxin reductase-like, C-terminal NADP-linked domain"/>
    <property type="match status" value="1"/>
</dbReference>
<keyword evidence="7" id="KW-0408">Iron</keyword>
<dbReference type="Gene3D" id="3.10.20.30">
    <property type="match status" value="1"/>
</dbReference>
<evidence type="ECO:0000256" key="8">
    <source>
        <dbReference type="ARBA" id="ARBA00023014"/>
    </source>
</evidence>
<evidence type="ECO:0000313" key="12">
    <source>
        <dbReference type="EMBL" id="MFA3837747.1"/>
    </source>
</evidence>
<evidence type="ECO:0000256" key="7">
    <source>
        <dbReference type="ARBA" id="ARBA00023004"/>
    </source>
</evidence>
<dbReference type="InterPro" id="IPR017938">
    <property type="entry name" value="Riboflavin_synthase-like_b-brl"/>
</dbReference>